<dbReference type="Gene3D" id="3.30.420.40">
    <property type="match status" value="2"/>
</dbReference>
<organism evidence="2 3">
    <name type="scientific">Cavenderia fasciculata</name>
    <name type="common">Slime mold</name>
    <name type="synonym">Dictyostelium fasciculatum</name>
    <dbReference type="NCBI Taxonomy" id="261658"/>
    <lineage>
        <taxon>Eukaryota</taxon>
        <taxon>Amoebozoa</taxon>
        <taxon>Evosea</taxon>
        <taxon>Eumycetozoa</taxon>
        <taxon>Dictyostelia</taxon>
        <taxon>Acytosteliales</taxon>
        <taxon>Cavenderiaceae</taxon>
        <taxon>Cavenderia</taxon>
    </lineage>
</organism>
<dbReference type="Pfam" id="PF00022">
    <property type="entry name" value="Actin"/>
    <property type="match status" value="1"/>
</dbReference>
<gene>
    <name evidence="2" type="primary">arpD</name>
    <name evidence="2" type="ORF">DFA_09828</name>
</gene>
<name>F4QAU9_CACFS</name>
<dbReference type="PANTHER" id="PTHR11937">
    <property type="entry name" value="ACTIN"/>
    <property type="match status" value="1"/>
</dbReference>
<dbReference type="Gene3D" id="3.90.640.10">
    <property type="entry name" value="Actin, Chain A, domain 4"/>
    <property type="match status" value="1"/>
</dbReference>
<dbReference type="GeneID" id="14867698"/>
<dbReference type="GO" id="GO:0046689">
    <property type="term" value="P:response to mercury ion"/>
    <property type="evidence" value="ECO:0007669"/>
    <property type="project" value="EnsemblProtists"/>
</dbReference>
<dbReference type="OrthoDB" id="5132116at2759"/>
<dbReference type="InterPro" id="IPR043129">
    <property type="entry name" value="ATPase_NBD"/>
</dbReference>
<dbReference type="SUPFAM" id="SSF53067">
    <property type="entry name" value="Actin-like ATPase domain"/>
    <property type="match status" value="2"/>
</dbReference>
<proteinExistence type="inferred from homology"/>
<keyword evidence="3" id="KW-1185">Reference proteome</keyword>
<dbReference type="RefSeq" id="XP_004351728.1">
    <property type="nucleotide sequence ID" value="XM_004351676.1"/>
</dbReference>
<dbReference type="PRINTS" id="PR00190">
    <property type="entry name" value="ACTIN"/>
</dbReference>
<dbReference type="SMART" id="SM00268">
    <property type="entry name" value="ACTIN"/>
    <property type="match status" value="1"/>
</dbReference>
<dbReference type="AlphaFoldDB" id="F4QAU9"/>
<dbReference type="STRING" id="1054147.F4QAU9"/>
<sequence>MYSAGDDISAVVVDVGTCTTKSGYAGLDTPTVFPTSVGITYTYGKDGMVGSYQKAIGDGEDLDPDVKKTYYTGHNAISYKRQHMEIQSPLSEGLIKDWDAMEHIWSHAFHEQLNINPAEHPILLSEPAYNTRQIRERVSEIMFEKFHTPAVFISNNAVLTSFASCKATSLVVDSGGGVTTIVPVHDGYAIKNAVVKSNLAGNKLTEEYYRILSEKQIKILPYNLIKKQEIKPGEYSVTPIDMPDLTESFKKYHTLETIRDAKESAFRVSTSFLGEDISTVATVPYELPDGNLLEVGSDRFHIPELIFNPIPLNDLEKPATPYQSLQKMIYESVEKSDSDIRKELIANLVVSGGNTLFQGFSDRLYYELGELSHAFGKVKVVTPNVTERKYSVWIGGSILGSLGSFQQMWMSKSEWEEFGRPLVEKKCP</sequence>
<dbReference type="EMBL" id="GL883026">
    <property type="protein sequence ID" value="EGG15008.1"/>
    <property type="molecule type" value="Genomic_DNA"/>
</dbReference>
<dbReference type="CDD" id="cd13395">
    <property type="entry name" value="ASKHA_NBD_Arp4_ACTL6-like"/>
    <property type="match status" value="1"/>
</dbReference>
<accession>F4QAU9</accession>
<dbReference type="KEGG" id="dfa:DFA_09828"/>
<evidence type="ECO:0000256" key="1">
    <source>
        <dbReference type="RuleBase" id="RU000487"/>
    </source>
</evidence>
<dbReference type="OMA" id="ITSLCYK"/>
<dbReference type="Proteomes" id="UP000007797">
    <property type="component" value="Unassembled WGS sequence"/>
</dbReference>
<evidence type="ECO:0000313" key="2">
    <source>
        <dbReference type="EMBL" id="EGG15008.1"/>
    </source>
</evidence>
<comment type="similarity">
    <text evidence="1">Belongs to the actin family.</text>
</comment>
<dbReference type="FunFam" id="3.30.420.40:FF:000050">
    <property type="entry name" value="Actin, alpha skeletal muscle"/>
    <property type="match status" value="1"/>
</dbReference>
<reference evidence="3" key="1">
    <citation type="journal article" date="2011" name="Genome Res.">
        <title>Phylogeny-wide analysis of social amoeba genomes highlights ancient origins for complex intercellular communication.</title>
        <authorList>
            <person name="Heidel A.J."/>
            <person name="Lawal H.M."/>
            <person name="Felder M."/>
            <person name="Schilde C."/>
            <person name="Helps N.R."/>
            <person name="Tunggal B."/>
            <person name="Rivero F."/>
            <person name="John U."/>
            <person name="Schleicher M."/>
            <person name="Eichinger L."/>
            <person name="Platzer M."/>
            <person name="Noegel A.A."/>
            <person name="Schaap P."/>
            <person name="Gloeckner G."/>
        </authorList>
    </citation>
    <scope>NUCLEOTIDE SEQUENCE [LARGE SCALE GENOMIC DNA]</scope>
    <source>
        <strain evidence="3">SH3</strain>
    </source>
</reference>
<evidence type="ECO:0000313" key="3">
    <source>
        <dbReference type="Proteomes" id="UP000007797"/>
    </source>
</evidence>
<dbReference type="InterPro" id="IPR004000">
    <property type="entry name" value="Actin"/>
</dbReference>
<protein>
    <submittedName>
        <fullName evidence="2">Actin-like protein 6A</fullName>
    </submittedName>
</protein>